<protein>
    <submittedName>
        <fullName evidence="2">Uncharacterized protein</fullName>
    </submittedName>
</protein>
<evidence type="ECO:0000313" key="3">
    <source>
        <dbReference type="Proteomes" id="UP000681594"/>
    </source>
</evidence>
<gene>
    <name evidence="2" type="ORF">J8J14_24125</name>
</gene>
<comment type="caution">
    <text evidence="2">The sequence shown here is derived from an EMBL/GenBank/DDBJ whole genome shotgun (WGS) entry which is preliminary data.</text>
</comment>
<keyword evidence="1" id="KW-0812">Transmembrane</keyword>
<keyword evidence="3" id="KW-1185">Reference proteome</keyword>
<keyword evidence="1" id="KW-1133">Transmembrane helix</keyword>
<reference evidence="2 3" key="1">
    <citation type="submission" date="2021-03" db="EMBL/GenBank/DDBJ databases">
        <authorList>
            <person name="So Y."/>
        </authorList>
    </citation>
    <scope>NUCLEOTIDE SEQUENCE [LARGE SCALE GENOMIC DNA]</scope>
    <source>
        <strain evidence="2 3">SSH11</strain>
    </source>
</reference>
<dbReference type="EMBL" id="JAGIZB010000064">
    <property type="protein sequence ID" value="MBP0447833.1"/>
    <property type="molecule type" value="Genomic_DNA"/>
</dbReference>
<feature type="transmembrane region" description="Helical" evidence="1">
    <location>
        <begin position="217"/>
        <end position="239"/>
    </location>
</feature>
<dbReference type="Proteomes" id="UP000681594">
    <property type="component" value="Unassembled WGS sequence"/>
</dbReference>
<evidence type="ECO:0000256" key="1">
    <source>
        <dbReference type="SAM" id="Phobius"/>
    </source>
</evidence>
<keyword evidence="1" id="KW-0472">Membrane</keyword>
<accession>A0ABS4AMT6</accession>
<organism evidence="2 3">
    <name type="scientific">Pararoseomonas baculiformis</name>
    <dbReference type="NCBI Taxonomy" id="2820812"/>
    <lineage>
        <taxon>Bacteria</taxon>
        <taxon>Pseudomonadati</taxon>
        <taxon>Pseudomonadota</taxon>
        <taxon>Alphaproteobacteria</taxon>
        <taxon>Acetobacterales</taxon>
        <taxon>Acetobacteraceae</taxon>
        <taxon>Pararoseomonas</taxon>
    </lineage>
</organism>
<proteinExistence type="predicted"/>
<sequence>MTITASRYTRLLMVLVIPLLALGFLTAKFLLPYERFVTVLCMPAFAGGTENCRNVGPLNGALYEHVKKDFNAWFDVRIAPWDSNATITYYAGASNRMVTTAEIHEARPFYWYGSDVANYMRGLAGKIAVIQLGIEGGRRSMVEGDQVFLYCNSLNYDLTSGSYWSDCFGNGWGGPVTFTVAGRQDRAMLDQLQAAIGREIERKEADYQLYQVVVYPIFLYAFLVLSALAWLTMKAVLFVRAG</sequence>
<name>A0ABS4AMT6_9PROT</name>
<evidence type="ECO:0000313" key="2">
    <source>
        <dbReference type="EMBL" id="MBP0447833.1"/>
    </source>
</evidence>